<accession>A0AAE1CM87</accession>
<dbReference type="EMBL" id="JAWDGP010007592">
    <property type="protein sequence ID" value="KAK3712063.1"/>
    <property type="molecule type" value="Genomic_DNA"/>
</dbReference>
<sequence>MRGGRRTVSGCHRGISLRARVDLLTGAAQKGAKRCARSADDPRFDTQLSGLRAVSSAVGILGCFRVNHPDSSAGRLEPLNVLVP</sequence>
<proteinExistence type="predicted"/>
<comment type="caution">
    <text evidence="1">The sequence shown here is derived from an EMBL/GenBank/DDBJ whole genome shotgun (WGS) entry which is preliminary data.</text>
</comment>
<dbReference type="Proteomes" id="UP001283361">
    <property type="component" value="Unassembled WGS sequence"/>
</dbReference>
<gene>
    <name evidence="1" type="ORF">RRG08_045050</name>
</gene>
<evidence type="ECO:0000313" key="2">
    <source>
        <dbReference type="Proteomes" id="UP001283361"/>
    </source>
</evidence>
<evidence type="ECO:0000313" key="1">
    <source>
        <dbReference type="EMBL" id="KAK3712063.1"/>
    </source>
</evidence>
<dbReference type="AlphaFoldDB" id="A0AAE1CM87"/>
<protein>
    <submittedName>
        <fullName evidence="1">Uncharacterized protein</fullName>
    </submittedName>
</protein>
<keyword evidence="2" id="KW-1185">Reference proteome</keyword>
<reference evidence="1" key="1">
    <citation type="journal article" date="2023" name="G3 (Bethesda)">
        <title>A reference genome for the long-term kleptoplast-retaining sea slug Elysia crispata morphotype clarki.</title>
        <authorList>
            <person name="Eastman K.E."/>
            <person name="Pendleton A.L."/>
            <person name="Shaikh M.A."/>
            <person name="Suttiyut T."/>
            <person name="Ogas R."/>
            <person name="Tomko P."/>
            <person name="Gavelis G."/>
            <person name="Widhalm J.R."/>
            <person name="Wisecaver J.H."/>
        </authorList>
    </citation>
    <scope>NUCLEOTIDE SEQUENCE</scope>
    <source>
        <strain evidence="1">ECLA1</strain>
    </source>
</reference>
<name>A0AAE1CM87_9GAST</name>
<organism evidence="1 2">
    <name type="scientific">Elysia crispata</name>
    <name type="common">lettuce slug</name>
    <dbReference type="NCBI Taxonomy" id="231223"/>
    <lineage>
        <taxon>Eukaryota</taxon>
        <taxon>Metazoa</taxon>
        <taxon>Spiralia</taxon>
        <taxon>Lophotrochozoa</taxon>
        <taxon>Mollusca</taxon>
        <taxon>Gastropoda</taxon>
        <taxon>Heterobranchia</taxon>
        <taxon>Euthyneura</taxon>
        <taxon>Panpulmonata</taxon>
        <taxon>Sacoglossa</taxon>
        <taxon>Placobranchoidea</taxon>
        <taxon>Plakobranchidae</taxon>
        <taxon>Elysia</taxon>
    </lineage>
</organism>